<dbReference type="AlphaFoldDB" id="A0A0E9R2K2"/>
<name>A0A0E9R2K2_ANGAN</name>
<proteinExistence type="predicted"/>
<reference evidence="1" key="2">
    <citation type="journal article" date="2015" name="Fish Shellfish Immunol.">
        <title>Early steps in the European eel (Anguilla anguilla)-Vibrio vulnificus interaction in the gills: Role of the RtxA13 toxin.</title>
        <authorList>
            <person name="Callol A."/>
            <person name="Pajuelo D."/>
            <person name="Ebbesson L."/>
            <person name="Teles M."/>
            <person name="MacKenzie S."/>
            <person name="Amaro C."/>
        </authorList>
    </citation>
    <scope>NUCLEOTIDE SEQUENCE</scope>
</reference>
<evidence type="ECO:0000313" key="1">
    <source>
        <dbReference type="EMBL" id="JAH23329.1"/>
    </source>
</evidence>
<reference evidence="1" key="1">
    <citation type="submission" date="2014-11" db="EMBL/GenBank/DDBJ databases">
        <authorList>
            <person name="Amaro Gonzalez C."/>
        </authorList>
    </citation>
    <scope>NUCLEOTIDE SEQUENCE</scope>
</reference>
<dbReference type="EMBL" id="GBXM01085248">
    <property type="protein sequence ID" value="JAH23329.1"/>
    <property type="molecule type" value="Transcribed_RNA"/>
</dbReference>
<accession>A0A0E9R2K2</accession>
<sequence>MSKSVISSKNTQIIMSNTPLHIYAQFLLCLSCAYSVNTEQTKNALSSPDFLRYI</sequence>
<protein>
    <submittedName>
        <fullName evidence="1">Uncharacterized protein</fullName>
    </submittedName>
</protein>
<organism evidence="1">
    <name type="scientific">Anguilla anguilla</name>
    <name type="common">European freshwater eel</name>
    <name type="synonym">Muraena anguilla</name>
    <dbReference type="NCBI Taxonomy" id="7936"/>
    <lineage>
        <taxon>Eukaryota</taxon>
        <taxon>Metazoa</taxon>
        <taxon>Chordata</taxon>
        <taxon>Craniata</taxon>
        <taxon>Vertebrata</taxon>
        <taxon>Euteleostomi</taxon>
        <taxon>Actinopterygii</taxon>
        <taxon>Neopterygii</taxon>
        <taxon>Teleostei</taxon>
        <taxon>Anguilliformes</taxon>
        <taxon>Anguillidae</taxon>
        <taxon>Anguilla</taxon>
    </lineage>
</organism>